<dbReference type="Proteomes" id="UP001152607">
    <property type="component" value="Unassembled WGS sequence"/>
</dbReference>
<accession>A0A9W4XQU1</accession>
<gene>
    <name evidence="1" type="ORF">PDIGIT_LOCUS10406</name>
</gene>
<sequence>MLSVSVAYTRIKWSCIGIRHTTDECDTVPATPTSSTRTRRPALLPAFSSLSQADTEDVFRRTQQPIFPAPNLQLLNNIELTAPVASDLPMIEFPFKFEPSANQSRDSRESSPRSVCDQICGTPIIPQALANDVDMCGAWLNARTQYAVADYKPLNSLASREIQGEPNSMSQDPNSNMDNLRKHSTFIQEEELERSKMDQMGTSHTSNLHADHDMSALREFDAERIGFEEAAMDSLVTEDVYDVTLDA</sequence>
<dbReference type="EMBL" id="CAOQHR010000007">
    <property type="protein sequence ID" value="CAI6337295.1"/>
    <property type="molecule type" value="Genomic_DNA"/>
</dbReference>
<comment type="caution">
    <text evidence="1">The sequence shown here is derived from an EMBL/GenBank/DDBJ whole genome shotgun (WGS) entry which is preliminary data.</text>
</comment>
<organism evidence="1 2">
    <name type="scientific">Periconia digitata</name>
    <dbReference type="NCBI Taxonomy" id="1303443"/>
    <lineage>
        <taxon>Eukaryota</taxon>
        <taxon>Fungi</taxon>
        <taxon>Dikarya</taxon>
        <taxon>Ascomycota</taxon>
        <taxon>Pezizomycotina</taxon>
        <taxon>Dothideomycetes</taxon>
        <taxon>Pleosporomycetidae</taxon>
        <taxon>Pleosporales</taxon>
        <taxon>Massarineae</taxon>
        <taxon>Periconiaceae</taxon>
        <taxon>Periconia</taxon>
    </lineage>
</organism>
<keyword evidence="2" id="KW-1185">Reference proteome</keyword>
<evidence type="ECO:0000313" key="2">
    <source>
        <dbReference type="Proteomes" id="UP001152607"/>
    </source>
</evidence>
<proteinExistence type="predicted"/>
<dbReference type="OrthoDB" id="3918328at2759"/>
<name>A0A9W4XQU1_9PLEO</name>
<dbReference type="AlphaFoldDB" id="A0A9W4XQU1"/>
<reference evidence="1" key="1">
    <citation type="submission" date="2023-01" db="EMBL/GenBank/DDBJ databases">
        <authorList>
            <person name="Van Ghelder C."/>
            <person name="Rancurel C."/>
        </authorList>
    </citation>
    <scope>NUCLEOTIDE SEQUENCE</scope>
    <source>
        <strain evidence="1">CNCM I-4278</strain>
    </source>
</reference>
<evidence type="ECO:0000313" key="1">
    <source>
        <dbReference type="EMBL" id="CAI6337295.1"/>
    </source>
</evidence>
<protein>
    <submittedName>
        <fullName evidence="1">Uncharacterized protein</fullName>
    </submittedName>
</protein>